<comment type="caution">
    <text evidence="2">The sequence shown here is derived from an EMBL/GenBank/DDBJ whole genome shotgun (WGS) entry which is preliminary data.</text>
</comment>
<reference evidence="2 3" key="2">
    <citation type="submission" date="2007-04" db="EMBL/GenBank/DDBJ databases">
        <authorList>
            <person name="Fulton L."/>
            <person name="Clifton S."/>
            <person name="Fulton B."/>
            <person name="Xu J."/>
            <person name="Minx P."/>
            <person name="Mardis E.R."/>
            <person name="Wilson R.K."/>
        </authorList>
    </citation>
    <scope>NUCLEOTIDE SEQUENCE [LARGE SCALE GENOMIC DNA]</scope>
    <source>
        <strain evidence="3">ATCC 25986 / DSM 3979 / JCM 10188 / KCTC 3647 / NCTC 11838 / VPI 1003</strain>
    </source>
</reference>
<evidence type="ECO:0000313" key="3">
    <source>
        <dbReference type="Proteomes" id="UP000002979"/>
    </source>
</evidence>
<feature type="compositionally biased region" description="Basic residues" evidence="1">
    <location>
        <begin position="19"/>
        <end position="32"/>
    </location>
</feature>
<dbReference type="Proteomes" id="UP000002979">
    <property type="component" value="Unassembled WGS sequence"/>
</dbReference>
<sequence>MRYHRTGGIHHATSTKGPASRRHKARRHKRPAQARNAAIGAGRIKPRGIDRKLASSRASTKARILQIHTVGAHARSGPGASGNDVSAAAHGHVACDHAGNRLVRNIGPVRPCIDGAAVHHERLRDVDPALRARRRQGPGTAKRQVAPHLHAAQRDVRIGRM</sequence>
<evidence type="ECO:0000256" key="1">
    <source>
        <dbReference type="SAM" id="MobiDB-lite"/>
    </source>
</evidence>
<protein>
    <submittedName>
        <fullName evidence="2">Uncharacterized protein</fullName>
    </submittedName>
</protein>
<dbReference type="AlphaFoldDB" id="A4ED77"/>
<evidence type="ECO:0000313" key="2">
    <source>
        <dbReference type="EMBL" id="EBA38469.1"/>
    </source>
</evidence>
<dbReference type="EMBL" id="AAVN02000018">
    <property type="protein sequence ID" value="EBA38469.1"/>
    <property type="molecule type" value="Genomic_DNA"/>
</dbReference>
<gene>
    <name evidence="2" type="ORF">COLAER_02417</name>
</gene>
<feature type="region of interest" description="Disordered" evidence="1">
    <location>
        <begin position="1"/>
        <end position="36"/>
    </location>
</feature>
<accession>A4ED77</accession>
<proteinExistence type="predicted"/>
<organism evidence="2 3">
    <name type="scientific">Collinsella aerofaciens (strain ATCC 25986 / DSM 3979 / JCM 10188 / KCTC 3647 / NCTC 11838 / VPI 1003)</name>
    <dbReference type="NCBI Taxonomy" id="411903"/>
    <lineage>
        <taxon>Bacteria</taxon>
        <taxon>Bacillati</taxon>
        <taxon>Actinomycetota</taxon>
        <taxon>Coriobacteriia</taxon>
        <taxon>Coriobacteriales</taxon>
        <taxon>Coriobacteriaceae</taxon>
        <taxon>Collinsella</taxon>
    </lineage>
</organism>
<name>A4ED77_COLAA</name>
<reference evidence="2 3" key="1">
    <citation type="submission" date="2007-01" db="EMBL/GenBank/DDBJ databases">
        <title>Draft genome sequence of Collinsella aerofaciens (ATCC 25986).</title>
        <authorList>
            <person name="Sudarsanam P."/>
            <person name="Ley R."/>
            <person name="Guruge J."/>
            <person name="Turnbaugh P.J."/>
            <person name="Mahowald M."/>
            <person name="Liep D."/>
            <person name="Gordon J."/>
        </authorList>
    </citation>
    <scope>NUCLEOTIDE SEQUENCE [LARGE SCALE GENOMIC DNA]</scope>
    <source>
        <strain evidence="3">ATCC 25986 / DSM 3979 / JCM 10188 / KCTC 3647 / NCTC 11838 / VPI 1003</strain>
    </source>
</reference>